<proteinExistence type="predicted"/>
<dbReference type="PRINTS" id="PR00038">
    <property type="entry name" value="HTHLUXR"/>
</dbReference>
<dbReference type="PROSITE" id="PS50110">
    <property type="entry name" value="RESPONSE_REGULATORY"/>
    <property type="match status" value="1"/>
</dbReference>
<dbReference type="CDD" id="cd06170">
    <property type="entry name" value="LuxR_C_like"/>
    <property type="match status" value="1"/>
</dbReference>
<dbReference type="InterPro" id="IPR058245">
    <property type="entry name" value="NreC/VraR/RcsB-like_REC"/>
</dbReference>
<keyword evidence="1 3" id="KW-0597">Phosphoprotein</keyword>
<dbReference type="InterPro" id="IPR039420">
    <property type="entry name" value="WalR-like"/>
</dbReference>
<dbReference type="GO" id="GO:0000160">
    <property type="term" value="P:phosphorelay signal transduction system"/>
    <property type="evidence" value="ECO:0007669"/>
    <property type="project" value="InterPro"/>
</dbReference>
<name>A0A6P1M8F7_9BACT</name>
<dbReference type="GO" id="GO:0003677">
    <property type="term" value="F:DNA binding"/>
    <property type="evidence" value="ECO:0007669"/>
    <property type="project" value="UniProtKB-KW"/>
</dbReference>
<evidence type="ECO:0000259" key="4">
    <source>
        <dbReference type="PROSITE" id="PS50043"/>
    </source>
</evidence>
<feature type="domain" description="HTH luxR-type" evidence="4">
    <location>
        <begin position="144"/>
        <end position="209"/>
    </location>
</feature>
<protein>
    <submittedName>
        <fullName evidence="6">Response regulator</fullName>
    </submittedName>
</protein>
<dbReference type="SMART" id="SM00448">
    <property type="entry name" value="REC"/>
    <property type="match status" value="1"/>
</dbReference>
<dbReference type="SUPFAM" id="SSF46894">
    <property type="entry name" value="C-terminal effector domain of the bipartite response regulators"/>
    <property type="match status" value="1"/>
</dbReference>
<dbReference type="RefSeq" id="WP_160629499.1">
    <property type="nucleotide sequence ID" value="NZ_CP047593.1"/>
</dbReference>
<reference evidence="6 7" key="1">
    <citation type="submission" date="2020-01" db="EMBL/GenBank/DDBJ databases">
        <title>Ponticoccus aerotolerans gen. nov., sp. nov., an anaerobic bacterium and proposal of Ponticoccusceae fam. nov., Ponticoccusles ord. nov. and Ponticoccuse classis nov. in the phylum Kiritimatiellaeota.</title>
        <authorList>
            <person name="Zhou L.Y."/>
            <person name="Du Z.J."/>
        </authorList>
    </citation>
    <scope>NUCLEOTIDE SEQUENCE [LARGE SCALE GENOMIC DNA]</scope>
    <source>
        <strain evidence="6 7">S-5007</strain>
    </source>
</reference>
<sequence>MIPINIWLVEDDAGYRRNLRLSLDREEHITCSCVFPSCIEFFEALQEDVPPDVVLMDLGLPGMSGLEGIRRLAQEFPDVAVVVLTVFKDKEKVLQALDAGAAGYLLKESTGPEIVQGLQQVFFGGSALSPSVAKIVVEELRKPSPAEDFKLSRREVEVLEKLAEGLAVKEIAAALDISIGTAGFHLTNIYKKLQVQSQTGAVAKALRSGII</sequence>
<feature type="domain" description="Response regulatory" evidence="5">
    <location>
        <begin position="5"/>
        <end position="122"/>
    </location>
</feature>
<dbReference type="Proteomes" id="UP000464954">
    <property type="component" value="Chromosome"/>
</dbReference>
<dbReference type="PROSITE" id="PS50043">
    <property type="entry name" value="HTH_LUXR_2"/>
    <property type="match status" value="1"/>
</dbReference>
<dbReference type="Pfam" id="PF00196">
    <property type="entry name" value="GerE"/>
    <property type="match status" value="1"/>
</dbReference>
<dbReference type="CDD" id="cd17535">
    <property type="entry name" value="REC_NarL-like"/>
    <property type="match status" value="1"/>
</dbReference>
<dbReference type="InterPro" id="IPR011006">
    <property type="entry name" value="CheY-like_superfamily"/>
</dbReference>
<dbReference type="SUPFAM" id="SSF52172">
    <property type="entry name" value="CheY-like"/>
    <property type="match status" value="1"/>
</dbReference>
<dbReference type="Pfam" id="PF00072">
    <property type="entry name" value="Response_reg"/>
    <property type="match status" value="1"/>
</dbReference>
<dbReference type="SMART" id="SM00421">
    <property type="entry name" value="HTH_LUXR"/>
    <property type="match status" value="1"/>
</dbReference>
<keyword evidence="2" id="KW-0238">DNA-binding</keyword>
<evidence type="ECO:0000256" key="3">
    <source>
        <dbReference type="PROSITE-ProRule" id="PRU00169"/>
    </source>
</evidence>
<dbReference type="InterPro" id="IPR000792">
    <property type="entry name" value="Tscrpt_reg_LuxR_C"/>
</dbReference>
<evidence type="ECO:0000256" key="1">
    <source>
        <dbReference type="ARBA" id="ARBA00022553"/>
    </source>
</evidence>
<evidence type="ECO:0000259" key="5">
    <source>
        <dbReference type="PROSITE" id="PS50110"/>
    </source>
</evidence>
<dbReference type="AlphaFoldDB" id="A0A6P1M8F7"/>
<evidence type="ECO:0000313" key="7">
    <source>
        <dbReference type="Proteomes" id="UP000464954"/>
    </source>
</evidence>
<gene>
    <name evidence="6" type="ORF">GT409_13015</name>
</gene>
<evidence type="ECO:0000313" key="6">
    <source>
        <dbReference type="EMBL" id="QHI70322.1"/>
    </source>
</evidence>
<organism evidence="6 7">
    <name type="scientific">Tichowtungia aerotolerans</name>
    <dbReference type="NCBI Taxonomy" id="2697043"/>
    <lineage>
        <taxon>Bacteria</taxon>
        <taxon>Pseudomonadati</taxon>
        <taxon>Kiritimatiellota</taxon>
        <taxon>Tichowtungiia</taxon>
        <taxon>Tichowtungiales</taxon>
        <taxon>Tichowtungiaceae</taxon>
        <taxon>Tichowtungia</taxon>
    </lineage>
</organism>
<dbReference type="InterPro" id="IPR016032">
    <property type="entry name" value="Sig_transdc_resp-reg_C-effctor"/>
</dbReference>
<feature type="modified residue" description="4-aspartylphosphate" evidence="3">
    <location>
        <position position="57"/>
    </location>
</feature>
<dbReference type="InterPro" id="IPR001789">
    <property type="entry name" value="Sig_transdc_resp-reg_receiver"/>
</dbReference>
<dbReference type="EMBL" id="CP047593">
    <property type="protein sequence ID" value="QHI70322.1"/>
    <property type="molecule type" value="Genomic_DNA"/>
</dbReference>
<dbReference type="GO" id="GO:0006355">
    <property type="term" value="P:regulation of DNA-templated transcription"/>
    <property type="evidence" value="ECO:0007669"/>
    <property type="project" value="InterPro"/>
</dbReference>
<dbReference type="KEGG" id="taer:GT409_13015"/>
<accession>A0A6P1M8F7</accession>
<keyword evidence="7" id="KW-1185">Reference proteome</keyword>
<evidence type="ECO:0000256" key="2">
    <source>
        <dbReference type="ARBA" id="ARBA00023125"/>
    </source>
</evidence>
<dbReference type="PANTHER" id="PTHR43214">
    <property type="entry name" value="TWO-COMPONENT RESPONSE REGULATOR"/>
    <property type="match status" value="1"/>
</dbReference>
<dbReference type="Gene3D" id="3.40.50.2300">
    <property type="match status" value="1"/>
</dbReference>